<dbReference type="PANTHER" id="PTHR43460">
    <property type="entry name" value="METHYLTRANSFERASE"/>
    <property type="match status" value="1"/>
</dbReference>
<dbReference type="InterPro" id="IPR013216">
    <property type="entry name" value="Methyltransf_11"/>
</dbReference>
<evidence type="ECO:0000313" key="2">
    <source>
        <dbReference type="EMBL" id="GEK80532.1"/>
    </source>
</evidence>
<name>A0AA87RLY5_9MICO</name>
<organism evidence="2 3">
    <name type="scientific">Agrococcus baldri</name>
    <dbReference type="NCBI Taxonomy" id="153730"/>
    <lineage>
        <taxon>Bacteria</taxon>
        <taxon>Bacillati</taxon>
        <taxon>Actinomycetota</taxon>
        <taxon>Actinomycetes</taxon>
        <taxon>Micrococcales</taxon>
        <taxon>Microbacteriaceae</taxon>
        <taxon>Agrococcus</taxon>
    </lineage>
</organism>
<dbReference type="Pfam" id="PF08241">
    <property type="entry name" value="Methyltransf_11"/>
    <property type="match status" value="1"/>
</dbReference>
<accession>A0AA87RLY5</accession>
<reference evidence="2 3" key="1">
    <citation type="submission" date="2019-07" db="EMBL/GenBank/DDBJ databases">
        <title>Whole genome shotgun sequence of Agrococcus baldri NBRC 103055.</title>
        <authorList>
            <person name="Hosoyama A."/>
            <person name="Uohara A."/>
            <person name="Ohji S."/>
            <person name="Ichikawa N."/>
        </authorList>
    </citation>
    <scope>NUCLEOTIDE SEQUENCE [LARGE SCALE GENOMIC DNA]</scope>
    <source>
        <strain evidence="2 3">NBRC 103055</strain>
    </source>
</reference>
<keyword evidence="3" id="KW-1185">Reference proteome</keyword>
<dbReference type="GO" id="GO:0008757">
    <property type="term" value="F:S-adenosylmethionine-dependent methyltransferase activity"/>
    <property type="evidence" value="ECO:0007669"/>
    <property type="project" value="InterPro"/>
</dbReference>
<proteinExistence type="predicted"/>
<dbReference type="Gene3D" id="3.40.50.150">
    <property type="entry name" value="Vaccinia Virus protein VP39"/>
    <property type="match status" value="1"/>
</dbReference>
<dbReference type="Proteomes" id="UP000321749">
    <property type="component" value="Unassembled WGS sequence"/>
</dbReference>
<dbReference type="AlphaFoldDB" id="A0AA87RLY5"/>
<evidence type="ECO:0000313" key="3">
    <source>
        <dbReference type="Proteomes" id="UP000321749"/>
    </source>
</evidence>
<dbReference type="SUPFAM" id="SSF53335">
    <property type="entry name" value="S-adenosyl-L-methionine-dependent methyltransferases"/>
    <property type="match status" value="1"/>
</dbReference>
<dbReference type="InterPro" id="IPR052939">
    <property type="entry name" value="23S_rRNA_MeTrnsfrase_RlmA"/>
</dbReference>
<dbReference type="EMBL" id="BJUU01000011">
    <property type="protein sequence ID" value="GEK80532.1"/>
    <property type="molecule type" value="Genomic_DNA"/>
</dbReference>
<gene>
    <name evidence="2" type="ORF">ABA31_18830</name>
</gene>
<dbReference type="InterPro" id="IPR029063">
    <property type="entry name" value="SAM-dependent_MTases_sf"/>
</dbReference>
<sequence>MRPFDDLIAEALAADVDGWGFAWLEGRATEERPPWGYARLLAARVAAARAPLDLDTGGGEVLDEAPVIPSGALATEGWPANLGLARARLEPRGVRVLRHATGTRLPVADASRDLVTARHPVAPDFGEIARVLAPGGTYLAQHVGPWSAAELSERFLGPLPGNPVARDPGAEVLAAQAAGLEVVDLRAARLRQEYRDVGAIVWILRKCPWWVPGFDADVRRGRHDATLRALDAELRASVPFVAHASRHLMRLRKPA</sequence>
<dbReference type="RefSeq" id="WP_146794918.1">
    <property type="nucleotide sequence ID" value="NZ_BJUU01000011.1"/>
</dbReference>
<comment type="caution">
    <text evidence="2">The sequence shown here is derived from an EMBL/GenBank/DDBJ whole genome shotgun (WGS) entry which is preliminary data.</text>
</comment>
<dbReference type="PANTHER" id="PTHR43460:SF1">
    <property type="entry name" value="METHYLTRANSFERASE TYPE 11 DOMAIN-CONTAINING PROTEIN"/>
    <property type="match status" value="1"/>
</dbReference>
<feature type="domain" description="Methyltransferase type 11" evidence="1">
    <location>
        <begin position="52"/>
        <end position="139"/>
    </location>
</feature>
<protein>
    <recommendedName>
        <fullName evidence="1">Methyltransferase type 11 domain-containing protein</fullName>
    </recommendedName>
</protein>
<evidence type="ECO:0000259" key="1">
    <source>
        <dbReference type="Pfam" id="PF08241"/>
    </source>
</evidence>